<name>A0A939NNP6_KLEPN</name>
<dbReference type="EMBL" id="JAGETM010000001">
    <property type="protein sequence ID" value="MBO1997096.1"/>
    <property type="molecule type" value="Genomic_DNA"/>
</dbReference>
<proteinExistence type="predicted"/>
<organism evidence="2 3">
    <name type="scientific">Klebsiella pneumoniae</name>
    <dbReference type="NCBI Taxonomy" id="573"/>
    <lineage>
        <taxon>Bacteria</taxon>
        <taxon>Pseudomonadati</taxon>
        <taxon>Pseudomonadota</taxon>
        <taxon>Gammaproteobacteria</taxon>
        <taxon>Enterobacterales</taxon>
        <taxon>Enterobacteriaceae</taxon>
        <taxon>Klebsiella/Raoultella group</taxon>
        <taxon>Klebsiella</taxon>
        <taxon>Klebsiella pneumoniae complex</taxon>
    </lineage>
</organism>
<protein>
    <submittedName>
        <fullName evidence="2">Uncharacterized protein</fullName>
    </submittedName>
</protein>
<evidence type="ECO:0000313" key="2">
    <source>
        <dbReference type="EMBL" id="MBO1997096.1"/>
    </source>
</evidence>
<evidence type="ECO:0000313" key="3">
    <source>
        <dbReference type="Proteomes" id="UP000664002"/>
    </source>
</evidence>
<sequence>MAAAPDPAYMRMGLRARQFVGPRKRQRRRAMTTGRETRAGWRLRLTRPTCGMGLLARQSRRPAQASAPPGNGYE</sequence>
<feature type="region of interest" description="Disordered" evidence="1">
    <location>
        <begin position="54"/>
        <end position="74"/>
    </location>
</feature>
<gene>
    <name evidence="2" type="ORF">J4730_00600</name>
</gene>
<accession>A0A939NNP6</accession>
<dbReference type="Proteomes" id="UP000664002">
    <property type="component" value="Unassembled WGS sequence"/>
</dbReference>
<reference evidence="2" key="1">
    <citation type="submission" date="2021-03" db="EMBL/GenBank/DDBJ databases">
        <title>Molecular epidemiology and mechanisms of colistin and carbapenem resistance in Enterobacteriaceae from clinical isolates, the environment and porcine samples in Pretoria, South Africa.</title>
        <authorList>
            <person name="Bogoshi D."/>
            <person name="Mbelle N.M."/>
            <person name="Naidoo V."/>
            <person name="Osei Sekyere J."/>
        </authorList>
    </citation>
    <scope>NUCLEOTIDE SEQUENCE</scope>
    <source>
        <strain evidence="2">C027</strain>
    </source>
</reference>
<feature type="compositionally biased region" description="Low complexity" evidence="1">
    <location>
        <begin position="61"/>
        <end position="74"/>
    </location>
</feature>
<evidence type="ECO:0000256" key="1">
    <source>
        <dbReference type="SAM" id="MobiDB-lite"/>
    </source>
</evidence>
<comment type="caution">
    <text evidence="2">The sequence shown here is derived from an EMBL/GenBank/DDBJ whole genome shotgun (WGS) entry which is preliminary data.</text>
</comment>
<dbReference type="AlphaFoldDB" id="A0A939NNP6"/>